<dbReference type="PATRIC" id="fig|1423726.3.peg.635"/>
<dbReference type="RefSeq" id="WP_057905047.1">
    <property type="nucleotide sequence ID" value="NZ_AZDA01000092.1"/>
</dbReference>
<organism evidence="1 2">
    <name type="scientific">Loigolactobacillus bifermentans DSM 20003</name>
    <dbReference type="NCBI Taxonomy" id="1423726"/>
    <lineage>
        <taxon>Bacteria</taxon>
        <taxon>Bacillati</taxon>
        <taxon>Bacillota</taxon>
        <taxon>Bacilli</taxon>
        <taxon>Lactobacillales</taxon>
        <taxon>Lactobacillaceae</taxon>
        <taxon>Loigolactobacillus</taxon>
    </lineage>
</organism>
<evidence type="ECO:0000313" key="2">
    <source>
        <dbReference type="Proteomes" id="UP000051461"/>
    </source>
</evidence>
<sequence length="81" mass="9425">MDMTEQLVKLRTDSVQQRAWDIICSKLKHRMLNGHNTATFNFDIDQFPEIKANLQAADYEVIQVNTHSSTIVWNMPFVEEA</sequence>
<proteinExistence type="predicted"/>
<comment type="caution">
    <text evidence="1">The sequence shown here is derived from an EMBL/GenBank/DDBJ whole genome shotgun (WGS) entry which is preliminary data.</text>
</comment>
<evidence type="ECO:0000313" key="1">
    <source>
        <dbReference type="EMBL" id="KRK34407.1"/>
    </source>
</evidence>
<dbReference type="Proteomes" id="UP000051461">
    <property type="component" value="Unassembled WGS sequence"/>
</dbReference>
<name>A0A0R1GUG1_9LACO</name>
<dbReference type="AlphaFoldDB" id="A0A0R1GUG1"/>
<protein>
    <submittedName>
        <fullName evidence="1">Uncharacterized protein</fullName>
    </submittedName>
</protein>
<accession>A0A0R1GUG1</accession>
<keyword evidence="2" id="KW-1185">Reference proteome</keyword>
<gene>
    <name evidence="1" type="ORF">FC07_GL000616</name>
</gene>
<dbReference type="OrthoDB" id="9759607at2"/>
<reference evidence="1 2" key="1">
    <citation type="journal article" date="2015" name="Genome Announc.">
        <title>Expanding the biotechnology potential of lactobacilli through comparative genomics of 213 strains and associated genera.</title>
        <authorList>
            <person name="Sun Z."/>
            <person name="Harris H.M."/>
            <person name="McCann A."/>
            <person name="Guo C."/>
            <person name="Argimon S."/>
            <person name="Zhang W."/>
            <person name="Yang X."/>
            <person name="Jeffery I.B."/>
            <person name="Cooney J.C."/>
            <person name="Kagawa T.F."/>
            <person name="Liu W."/>
            <person name="Song Y."/>
            <person name="Salvetti E."/>
            <person name="Wrobel A."/>
            <person name="Rasinkangas P."/>
            <person name="Parkhill J."/>
            <person name="Rea M.C."/>
            <person name="O'Sullivan O."/>
            <person name="Ritari J."/>
            <person name="Douillard F.P."/>
            <person name="Paul Ross R."/>
            <person name="Yang R."/>
            <person name="Briner A.E."/>
            <person name="Felis G.E."/>
            <person name="de Vos W.M."/>
            <person name="Barrangou R."/>
            <person name="Klaenhammer T.R."/>
            <person name="Caufield P.W."/>
            <person name="Cui Y."/>
            <person name="Zhang H."/>
            <person name="O'Toole P.W."/>
        </authorList>
    </citation>
    <scope>NUCLEOTIDE SEQUENCE [LARGE SCALE GENOMIC DNA]</scope>
    <source>
        <strain evidence="1 2">DSM 20003</strain>
    </source>
</reference>
<dbReference type="EMBL" id="AZDA01000092">
    <property type="protein sequence ID" value="KRK34407.1"/>
    <property type="molecule type" value="Genomic_DNA"/>
</dbReference>